<evidence type="ECO:0000313" key="1">
    <source>
        <dbReference type="EnsemblPlants" id="AVESA.00010b.r2.2CG0324910.1.CDS"/>
    </source>
</evidence>
<keyword evidence="2" id="KW-1185">Reference proteome</keyword>
<dbReference type="Proteomes" id="UP001732700">
    <property type="component" value="Chromosome 2C"/>
</dbReference>
<proteinExistence type="predicted"/>
<name>A0ACD5UX37_AVESA</name>
<reference evidence="1" key="1">
    <citation type="submission" date="2021-05" db="EMBL/GenBank/DDBJ databases">
        <authorList>
            <person name="Scholz U."/>
            <person name="Mascher M."/>
            <person name="Fiebig A."/>
        </authorList>
    </citation>
    <scope>NUCLEOTIDE SEQUENCE [LARGE SCALE GENOMIC DNA]</scope>
</reference>
<reference evidence="1" key="2">
    <citation type="submission" date="2025-09" db="UniProtKB">
        <authorList>
            <consortium name="EnsemblPlants"/>
        </authorList>
    </citation>
    <scope>IDENTIFICATION</scope>
</reference>
<sequence>MISPPNDPAQFGQIAVGDWPVLVAPEATAAIVARAKGIHVQTDRGAATWFTSLSILFSDTRFGGSTIETSGMRINDGEWAITGGTGQFATARGTIKFKEVKAVPQQSYKQLDIHAYYIPSDVNTTGSTIKYYTELSSA</sequence>
<evidence type="ECO:0000313" key="2">
    <source>
        <dbReference type="Proteomes" id="UP001732700"/>
    </source>
</evidence>
<protein>
    <submittedName>
        <fullName evidence="1">Uncharacterized protein</fullName>
    </submittedName>
</protein>
<organism evidence="1 2">
    <name type="scientific">Avena sativa</name>
    <name type="common">Oat</name>
    <dbReference type="NCBI Taxonomy" id="4498"/>
    <lineage>
        <taxon>Eukaryota</taxon>
        <taxon>Viridiplantae</taxon>
        <taxon>Streptophyta</taxon>
        <taxon>Embryophyta</taxon>
        <taxon>Tracheophyta</taxon>
        <taxon>Spermatophyta</taxon>
        <taxon>Magnoliopsida</taxon>
        <taxon>Liliopsida</taxon>
        <taxon>Poales</taxon>
        <taxon>Poaceae</taxon>
        <taxon>BOP clade</taxon>
        <taxon>Pooideae</taxon>
        <taxon>Poodae</taxon>
        <taxon>Poeae</taxon>
        <taxon>Poeae Chloroplast Group 1 (Aveneae type)</taxon>
        <taxon>Aveninae</taxon>
        <taxon>Avena</taxon>
    </lineage>
</organism>
<accession>A0ACD5UX37</accession>
<dbReference type="EnsemblPlants" id="AVESA.00010b.r2.2CG0324910.1">
    <property type="protein sequence ID" value="AVESA.00010b.r2.2CG0324910.1.CDS"/>
    <property type="gene ID" value="AVESA.00010b.r2.2CG0324910"/>
</dbReference>